<dbReference type="InterPro" id="IPR011989">
    <property type="entry name" value="ARM-like"/>
</dbReference>
<evidence type="ECO:0000256" key="1">
    <source>
        <dbReference type="SAM" id="MobiDB-lite"/>
    </source>
</evidence>
<feature type="region of interest" description="Disordered" evidence="1">
    <location>
        <begin position="1"/>
        <end position="28"/>
    </location>
</feature>
<feature type="compositionally biased region" description="Basic and acidic residues" evidence="1">
    <location>
        <begin position="654"/>
        <end position="672"/>
    </location>
</feature>
<dbReference type="Pfam" id="PF24713">
    <property type="entry name" value="TOR1L1_C"/>
    <property type="match status" value="1"/>
</dbReference>
<feature type="region of interest" description="Disordered" evidence="1">
    <location>
        <begin position="426"/>
        <end position="455"/>
    </location>
</feature>
<dbReference type="PANTHER" id="PTHR31355:SF7">
    <property type="entry name" value="MICROTUBULE-ASSOCIATED PROTEIN TORTIFOLIA1"/>
    <property type="match status" value="1"/>
</dbReference>
<dbReference type="SMART" id="SM01349">
    <property type="entry name" value="TOG"/>
    <property type="match status" value="1"/>
</dbReference>
<dbReference type="InterPro" id="IPR016024">
    <property type="entry name" value="ARM-type_fold"/>
</dbReference>
<dbReference type="InterPro" id="IPR057599">
    <property type="entry name" value="TORTIFOLIA1/TORL1-2_C"/>
</dbReference>
<reference evidence="3 4" key="1">
    <citation type="journal article" date="2021" name="Comput. Struct. Biotechnol. J.">
        <title>De novo genome assembly of the potent medicinal plant Rehmannia glutinosa using nanopore technology.</title>
        <authorList>
            <person name="Ma L."/>
            <person name="Dong C."/>
            <person name="Song C."/>
            <person name="Wang X."/>
            <person name="Zheng X."/>
            <person name="Niu Y."/>
            <person name="Chen S."/>
            <person name="Feng W."/>
        </authorList>
    </citation>
    <scope>NUCLEOTIDE SEQUENCE [LARGE SCALE GENOMIC DNA]</scope>
    <source>
        <strain evidence="3">DH-2019</strain>
    </source>
</reference>
<feature type="region of interest" description="Disordered" evidence="1">
    <location>
        <begin position="469"/>
        <end position="492"/>
    </location>
</feature>
<dbReference type="SUPFAM" id="SSF48371">
    <property type="entry name" value="ARM repeat"/>
    <property type="match status" value="1"/>
</dbReference>
<protein>
    <recommendedName>
        <fullName evidence="2">TOG domain-containing protein</fullName>
    </recommendedName>
</protein>
<evidence type="ECO:0000313" key="3">
    <source>
        <dbReference type="EMBL" id="KAK6154415.1"/>
    </source>
</evidence>
<evidence type="ECO:0000259" key="2">
    <source>
        <dbReference type="SMART" id="SM01349"/>
    </source>
</evidence>
<dbReference type="InterPro" id="IPR033337">
    <property type="entry name" value="TORTIFOLIA1/SINE1-2"/>
</dbReference>
<keyword evidence="4" id="KW-1185">Reference proteome</keyword>
<dbReference type="InterPro" id="IPR034085">
    <property type="entry name" value="TOG"/>
</dbReference>
<feature type="compositionally biased region" description="Polar residues" evidence="1">
    <location>
        <begin position="1"/>
        <end position="18"/>
    </location>
</feature>
<proteinExistence type="predicted"/>
<feature type="compositionally biased region" description="Basic and acidic residues" evidence="1">
    <location>
        <begin position="340"/>
        <end position="359"/>
    </location>
</feature>
<accession>A0ABR0X4M4</accession>
<feature type="compositionally biased region" description="Polar residues" evidence="1">
    <location>
        <begin position="479"/>
        <end position="492"/>
    </location>
</feature>
<dbReference type="PANTHER" id="PTHR31355">
    <property type="entry name" value="MICROTUBULE-ASSOCIATED PROTEIN TORTIFOLIA1"/>
    <property type="match status" value="1"/>
</dbReference>
<feature type="compositionally biased region" description="Low complexity" evidence="1">
    <location>
        <begin position="19"/>
        <end position="28"/>
    </location>
</feature>
<dbReference type="Pfam" id="PF24714">
    <property type="entry name" value="TOR1L1_N"/>
    <property type="match status" value="1"/>
</dbReference>
<dbReference type="Proteomes" id="UP001318860">
    <property type="component" value="Unassembled WGS sequence"/>
</dbReference>
<dbReference type="Gene3D" id="1.25.10.10">
    <property type="entry name" value="Leucine-rich Repeat Variant"/>
    <property type="match status" value="2"/>
</dbReference>
<name>A0ABR0X4M4_REHGL</name>
<feature type="compositionally biased region" description="Basic and acidic residues" evidence="1">
    <location>
        <begin position="320"/>
        <end position="333"/>
    </location>
</feature>
<sequence length="881" mass="95556">MSSQRSTKPTKPPNQTAPSRSSSVSSSSSLSSHLAMVELKQRILTSLSKLSDRDTHQIAVEDLEKIIISLSNDGISMLLNCLYDAVNDPKPAVKKEGVRLLAALCAVHSDAAATHLTKIIGHIVRRLKDSDSQIREACRDAIGSLAGLYLKGGNGGDGVVSLFVKPLFEVMSENNKAAQGGAALCLAKMVECASDPPLNTFQKLCNRVCKYLNSPNFMAKASLLHVVSSLSQVGAIAPQSLEPLLQSIHECLSSPDWATRKAAAETLIVLSSNTGNITAEGAASTLNALEACRFDKVKPVRESMNEALQLWKKIAGKGDGSSDEHKTSSHDGDNSESADASDRKDLPSPGDRESAKSVKDSSCGSSPTDPNSKGKGNNILDKAVGILKKKAPGLTDKELNPEFFQKLETRVTDDLPVEVILPRRCVNSSNSQNEEESELNGDPSERTSLNCQTGDGTFKAKYESIERGNIGNRGDYNQRESSSTYPDFSRSQSEGFMNNKGNWLAIQRQLLLLERQQAHLMNMLQDFMGGSHDSMVTLEDRVRGLERVVEDMARDLSISSSRRGDPRFEGSSNRSLSKYNGFSDYSSGKLGRGGDGRIHFGERFASFDGVASGMKSRGPSWRSDASDGWDFHAYSKNGHMGSRRGPGGGPIDIRSGKSENESDQVDSRRAWEKGVGPVRFGEGPSARSVWQASKDEATLEAIRVAGEDNGVTRSARVAMPEMTAEALGDDGAVQDRDPVWTAWSNAMDALHVGDMDSAFAEVLSTGDDVLLVKLMDRSGPVIDQLSNEVASEVLNAISQLLMEQNLFDMCLYWVQQLTDIVMENGPDVLGIPMEVKREILLNLHEASSSIELPEDWEGSAPDQLLVQLASAWEIDLQHFGK</sequence>
<feature type="compositionally biased region" description="Polar residues" evidence="1">
    <location>
        <begin position="446"/>
        <end position="455"/>
    </location>
</feature>
<feature type="region of interest" description="Disordered" evidence="1">
    <location>
        <begin position="636"/>
        <end position="687"/>
    </location>
</feature>
<comment type="caution">
    <text evidence="3">The sequence shown here is derived from an EMBL/GenBank/DDBJ whole genome shotgun (WGS) entry which is preliminary data.</text>
</comment>
<gene>
    <name evidence="3" type="ORF">DH2020_008663</name>
</gene>
<evidence type="ECO:0000313" key="4">
    <source>
        <dbReference type="Proteomes" id="UP001318860"/>
    </source>
</evidence>
<feature type="compositionally biased region" description="Polar residues" evidence="1">
    <location>
        <begin position="360"/>
        <end position="375"/>
    </location>
</feature>
<dbReference type="InterPro" id="IPR057600">
    <property type="entry name" value="TORTIFOLIA1/SINE1-2_N"/>
</dbReference>
<feature type="domain" description="TOG" evidence="2">
    <location>
        <begin position="65"/>
        <end position="303"/>
    </location>
</feature>
<organism evidence="3 4">
    <name type="scientific">Rehmannia glutinosa</name>
    <name type="common">Chinese foxglove</name>
    <dbReference type="NCBI Taxonomy" id="99300"/>
    <lineage>
        <taxon>Eukaryota</taxon>
        <taxon>Viridiplantae</taxon>
        <taxon>Streptophyta</taxon>
        <taxon>Embryophyta</taxon>
        <taxon>Tracheophyta</taxon>
        <taxon>Spermatophyta</taxon>
        <taxon>Magnoliopsida</taxon>
        <taxon>eudicotyledons</taxon>
        <taxon>Gunneridae</taxon>
        <taxon>Pentapetalae</taxon>
        <taxon>asterids</taxon>
        <taxon>lamiids</taxon>
        <taxon>Lamiales</taxon>
        <taxon>Orobanchaceae</taxon>
        <taxon>Rehmannieae</taxon>
        <taxon>Rehmannia</taxon>
    </lineage>
</organism>
<feature type="region of interest" description="Disordered" evidence="1">
    <location>
        <begin position="315"/>
        <end position="378"/>
    </location>
</feature>
<dbReference type="EMBL" id="JABTTQ020000005">
    <property type="protein sequence ID" value="KAK6154415.1"/>
    <property type="molecule type" value="Genomic_DNA"/>
</dbReference>